<dbReference type="WBParaSite" id="JU765_v2.g4424.t1">
    <property type="protein sequence ID" value="JU765_v2.g4424.t1"/>
    <property type="gene ID" value="JU765_v2.g4424"/>
</dbReference>
<sequence>MGDYNRYQYNDEDDSSEEEEPFDYPPPPPPYFYQNFTAINAERGMLPLPPPVPRRFTVFGERYDMMGPLVPPINQHKIPKLYGRYASMAHVRAQMKSLNASIMAC</sequence>
<accession>A0AC34R912</accession>
<name>A0AC34R912_9BILA</name>
<evidence type="ECO:0000313" key="1">
    <source>
        <dbReference type="Proteomes" id="UP000887576"/>
    </source>
</evidence>
<reference evidence="2" key="1">
    <citation type="submission" date="2022-11" db="UniProtKB">
        <authorList>
            <consortium name="WormBaseParasite"/>
        </authorList>
    </citation>
    <scope>IDENTIFICATION</scope>
</reference>
<dbReference type="Proteomes" id="UP000887576">
    <property type="component" value="Unplaced"/>
</dbReference>
<protein>
    <submittedName>
        <fullName evidence="2">Uncharacterized protein</fullName>
    </submittedName>
</protein>
<proteinExistence type="predicted"/>
<evidence type="ECO:0000313" key="2">
    <source>
        <dbReference type="WBParaSite" id="JU765_v2.g4424.t1"/>
    </source>
</evidence>
<organism evidence="1 2">
    <name type="scientific">Panagrolaimus sp. JU765</name>
    <dbReference type="NCBI Taxonomy" id="591449"/>
    <lineage>
        <taxon>Eukaryota</taxon>
        <taxon>Metazoa</taxon>
        <taxon>Ecdysozoa</taxon>
        <taxon>Nematoda</taxon>
        <taxon>Chromadorea</taxon>
        <taxon>Rhabditida</taxon>
        <taxon>Tylenchina</taxon>
        <taxon>Panagrolaimomorpha</taxon>
        <taxon>Panagrolaimoidea</taxon>
        <taxon>Panagrolaimidae</taxon>
        <taxon>Panagrolaimus</taxon>
    </lineage>
</organism>